<evidence type="ECO:0000256" key="3">
    <source>
        <dbReference type="ARBA" id="ARBA00022692"/>
    </source>
</evidence>
<evidence type="ECO:0000256" key="5">
    <source>
        <dbReference type="ARBA" id="ARBA00023136"/>
    </source>
</evidence>
<comment type="caution">
    <text evidence="7">The sequence shown here is derived from an EMBL/GenBank/DDBJ whole genome shotgun (WGS) entry which is preliminary data.</text>
</comment>
<keyword evidence="4 6" id="KW-1133">Transmembrane helix</keyword>
<dbReference type="InterPro" id="IPR007248">
    <property type="entry name" value="Mpv17_PMP22"/>
</dbReference>
<protein>
    <submittedName>
        <fullName evidence="7">Uncharacterized protein</fullName>
    </submittedName>
</protein>
<feature type="transmembrane region" description="Helical" evidence="6">
    <location>
        <begin position="100"/>
        <end position="118"/>
    </location>
</feature>
<gene>
    <name evidence="7" type="ORF">EVOR1521_LOCUS18979</name>
</gene>
<reference evidence="7" key="1">
    <citation type="submission" date="2023-08" db="EMBL/GenBank/DDBJ databases">
        <authorList>
            <person name="Chen Y."/>
            <person name="Shah S."/>
            <person name="Dougan E. K."/>
            <person name="Thang M."/>
            <person name="Chan C."/>
        </authorList>
    </citation>
    <scope>NUCLEOTIDE SEQUENCE</scope>
</reference>
<dbReference type="PANTHER" id="PTHR11266">
    <property type="entry name" value="PEROXISOMAL MEMBRANE PROTEIN 2, PXMP2 MPV17"/>
    <property type="match status" value="1"/>
</dbReference>
<comment type="caution">
    <text evidence="6">Lacks conserved residue(s) required for the propagation of feature annotation.</text>
</comment>
<organism evidence="7 8">
    <name type="scientific">Effrenium voratum</name>
    <dbReference type="NCBI Taxonomy" id="2562239"/>
    <lineage>
        <taxon>Eukaryota</taxon>
        <taxon>Sar</taxon>
        <taxon>Alveolata</taxon>
        <taxon>Dinophyceae</taxon>
        <taxon>Suessiales</taxon>
        <taxon>Symbiodiniaceae</taxon>
        <taxon>Effrenium</taxon>
    </lineage>
</organism>
<name>A0AA36IVJ4_9DINO</name>
<proteinExistence type="inferred from homology"/>
<dbReference type="EMBL" id="CAUJNA010002791">
    <property type="protein sequence ID" value="CAJ1394287.1"/>
    <property type="molecule type" value="Genomic_DNA"/>
</dbReference>
<comment type="subcellular location">
    <subcellularLocation>
        <location evidence="1">Membrane</location>
        <topology evidence="1">Multi-pass membrane protein</topology>
    </subcellularLocation>
</comment>
<keyword evidence="5 6" id="KW-0472">Membrane</keyword>
<evidence type="ECO:0000256" key="1">
    <source>
        <dbReference type="ARBA" id="ARBA00004141"/>
    </source>
</evidence>
<dbReference type="GO" id="GO:0005737">
    <property type="term" value="C:cytoplasm"/>
    <property type="evidence" value="ECO:0007669"/>
    <property type="project" value="TreeGrafter"/>
</dbReference>
<dbReference type="AlphaFoldDB" id="A0AA36IVJ4"/>
<dbReference type="Proteomes" id="UP001178507">
    <property type="component" value="Unassembled WGS sequence"/>
</dbReference>
<evidence type="ECO:0000256" key="4">
    <source>
        <dbReference type="ARBA" id="ARBA00022989"/>
    </source>
</evidence>
<evidence type="ECO:0000256" key="6">
    <source>
        <dbReference type="RuleBase" id="RU363053"/>
    </source>
</evidence>
<evidence type="ECO:0000313" key="8">
    <source>
        <dbReference type="Proteomes" id="UP001178507"/>
    </source>
</evidence>
<evidence type="ECO:0000256" key="2">
    <source>
        <dbReference type="ARBA" id="ARBA00006824"/>
    </source>
</evidence>
<dbReference type="PANTHER" id="PTHR11266:SF21">
    <property type="entry name" value="ACT DOMAIN-CONTAINING PROTEIN"/>
    <property type="match status" value="1"/>
</dbReference>
<dbReference type="GO" id="GO:0016020">
    <property type="term" value="C:membrane"/>
    <property type="evidence" value="ECO:0007669"/>
    <property type="project" value="UniProtKB-SubCell"/>
</dbReference>
<evidence type="ECO:0000313" key="7">
    <source>
        <dbReference type="EMBL" id="CAJ1394287.1"/>
    </source>
</evidence>
<accession>A0AA36IVJ4</accession>
<keyword evidence="3 6" id="KW-0812">Transmembrane</keyword>
<keyword evidence="8" id="KW-1185">Reference proteome</keyword>
<sequence length="248" mass="27824">MQSFRLLARRSAGLQPRLAGFQGFQQWGGCGSCALRAKATLAAEEAAKTAQSRWSYVAFAKAFPFTNNLIIATMKTSAADLVAQCVIERKSLKEVDWKRNLVFCMFGAVYLGAFQYWYQVNIFTRMFKGVEKFTTQPLAAKLRDTAGLKALGAQTALDLGMLTCVYLPTFYVFKASVFSGTWDAAVWVKNGIGSYTTNWQKDFYDVFRVWGPADLVCFSVPLWLRLPVRHVVSFVWTAYLSFARGANK</sequence>
<comment type="similarity">
    <text evidence="2 6">Belongs to the peroxisomal membrane protein PXMP2/4 family.</text>
</comment>